<evidence type="ECO:0008006" key="3">
    <source>
        <dbReference type="Google" id="ProtNLM"/>
    </source>
</evidence>
<dbReference type="Gene3D" id="2.130.10.10">
    <property type="entry name" value="YVTN repeat-like/Quinoprotein amine dehydrogenase"/>
    <property type="match status" value="1"/>
</dbReference>
<proteinExistence type="predicted"/>
<dbReference type="EMBL" id="JAEUAX010000013">
    <property type="protein sequence ID" value="MBW9111546.1"/>
    <property type="molecule type" value="Genomic_DNA"/>
</dbReference>
<evidence type="ECO:0000313" key="1">
    <source>
        <dbReference type="EMBL" id="MBW9111546.1"/>
    </source>
</evidence>
<reference evidence="1 2" key="1">
    <citation type="journal article" date="2021" name="MBio">
        <title>Poor Competitiveness of Bradyrhizobium in Pigeon Pea Root Colonization in Indian Soils.</title>
        <authorList>
            <person name="Chalasani D."/>
            <person name="Basu A."/>
            <person name="Pullabhotla S.V.S.R.N."/>
            <person name="Jorrin B."/>
            <person name="Neal A.L."/>
            <person name="Poole P.S."/>
            <person name="Podile A.R."/>
            <person name="Tkacz A."/>
        </authorList>
    </citation>
    <scope>NUCLEOTIDE SEQUENCE [LARGE SCALE GENOMIC DNA]</scope>
    <source>
        <strain evidence="1 2">HU12</strain>
    </source>
</reference>
<organism evidence="1 2">
    <name type="scientific">Microbacterium ureisolvens</name>
    <dbReference type="NCBI Taxonomy" id="2781186"/>
    <lineage>
        <taxon>Bacteria</taxon>
        <taxon>Bacillati</taxon>
        <taxon>Actinomycetota</taxon>
        <taxon>Actinomycetes</taxon>
        <taxon>Micrococcales</taxon>
        <taxon>Microbacteriaceae</taxon>
        <taxon>Microbacterium</taxon>
    </lineage>
</organism>
<dbReference type="Proteomes" id="UP000777440">
    <property type="component" value="Unassembled WGS sequence"/>
</dbReference>
<name>A0ABS7I1K1_9MICO</name>
<evidence type="ECO:0000313" key="2">
    <source>
        <dbReference type="Proteomes" id="UP000777440"/>
    </source>
</evidence>
<dbReference type="CDD" id="cd15482">
    <property type="entry name" value="Sialidase_non-viral"/>
    <property type="match status" value="1"/>
</dbReference>
<accession>A0ABS7I1K1</accession>
<comment type="caution">
    <text evidence="1">The sequence shown here is derived from an EMBL/GenBank/DDBJ whole genome shotgun (WGS) entry which is preliminary data.</text>
</comment>
<sequence>MGLTVVGEDLIASGHPGPNTPAELGKGNLGIIRSRDGAGTWQPVAFTSEKDFHALTVGPDGTLYGQATDSSDLLVSIDLGATWTPTSASLLAFGLAADAAGRLIATTPNRPQVSTDGGKTFVPLTGAPNLYVIATSADHERIVGVDDEDVIWTNTVGGPAWTRVGTVHGVAQAITITNTGEILVADDSGLTLLPADD</sequence>
<dbReference type="InterPro" id="IPR015943">
    <property type="entry name" value="WD40/YVTN_repeat-like_dom_sf"/>
</dbReference>
<protein>
    <recommendedName>
        <fullName evidence="3">Exo-alpha-sialidase</fullName>
    </recommendedName>
</protein>
<gene>
    <name evidence="1" type="ORF">JNB61_17385</name>
</gene>
<keyword evidence="2" id="KW-1185">Reference proteome</keyword>
<dbReference type="SUPFAM" id="SSF110296">
    <property type="entry name" value="Oligoxyloglucan reducing end-specific cellobiohydrolase"/>
    <property type="match status" value="1"/>
</dbReference>